<keyword evidence="1" id="KW-0812">Transmembrane</keyword>
<organism evidence="2 3">
    <name type="scientific">Aquimonas voraii</name>
    <dbReference type="NCBI Taxonomy" id="265719"/>
    <lineage>
        <taxon>Bacteria</taxon>
        <taxon>Pseudomonadati</taxon>
        <taxon>Pseudomonadota</taxon>
        <taxon>Gammaproteobacteria</taxon>
        <taxon>Lysobacterales</taxon>
        <taxon>Lysobacteraceae</taxon>
        <taxon>Aquimonas</taxon>
    </lineage>
</organism>
<gene>
    <name evidence="2" type="ORF">SAMN04488509_104105</name>
</gene>
<keyword evidence="1" id="KW-0472">Membrane</keyword>
<sequence length="138" mass="14651">MNPQRMQQLIDAYGADATRWPSAEGGRSALPIDALGRALREADALDRALDASFESMPLPLGLRARILASAPALRRTWWQELAEALGGARLAAPVFACALSLGIGLAWLLPAGGSAVDGELDNYLALAWIDPTDSEELP</sequence>
<evidence type="ECO:0000313" key="3">
    <source>
        <dbReference type="Proteomes" id="UP000199603"/>
    </source>
</evidence>
<accession>A0A1G6W2V9</accession>
<keyword evidence="3" id="KW-1185">Reference proteome</keyword>
<dbReference type="Proteomes" id="UP000199603">
    <property type="component" value="Unassembled WGS sequence"/>
</dbReference>
<proteinExistence type="predicted"/>
<evidence type="ECO:0000256" key="1">
    <source>
        <dbReference type="SAM" id="Phobius"/>
    </source>
</evidence>
<feature type="transmembrane region" description="Helical" evidence="1">
    <location>
        <begin position="90"/>
        <end position="109"/>
    </location>
</feature>
<dbReference type="AlphaFoldDB" id="A0A1G6W2V9"/>
<dbReference type="EMBL" id="FNAG01000004">
    <property type="protein sequence ID" value="SDD60280.1"/>
    <property type="molecule type" value="Genomic_DNA"/>
</dbReference>
<reference evidence="2 3" key="1">
    <citation type="submission" date="2016-10" db="EMBL/GenBank/DDBJ databases">
        <authorList>
            <person name="de Groot N.N."/>
        </authorList>
    </citation>
    <scope>NUCLEOTIDE SEQUENCE [LARGE SCALE GENOMIC DNA]</scope>
    <source>
        <strain evidence="2 3">DSM 16957</strain>
    </source>
</reference>
<name>A0A1G6W2V9_9GAMM</name>
<keyword evidence="1" id="KW-1133">Transmembrane helix</keyword>
<dbReference type="STRING" id="265719.SAMN04488509_104105"/>
<protein>
    <submittedName>
        <fullName evidence="2">Uncharacterized protein</fullName>
    </submittedName>
</protein>
<dbReference type="RefSeq" id="WP_176764096.1">
    <property type="nucleotide sequence ID" value="NZ_FNAG01000004.1"/>
</dbReference>
<evidence type="ECO:0000313" key="2">
    <source>
        <dbReference type="EMBL" id="SDD60280.1"/>
    </source>
</evidence>